<reference evidence="3" key="2">
    <citation type="submission" date="2008-12" db="EMBL/GenBank/DDBJ databases">
        <title>Annotation of Streptomyces roseosporus strain NRRL 15998.</title>
        <authorList>
            <consortium name="The Broad Institute Genome Sequencing Platform"/>
            <consortium name="Broad Institute Microbial Sequencing Center"/>
            <person name="Fischbach M."/>
            <person name="Ward D."/>
            <person name="Young S."/>
            <person name="Kodira C.D."/>
            <person name="Zeng Q."/>
            <person name="Koehrsen M."/>
            <person name="Godfrey P."/>
            <person name="Alvarado L."/>
            <person name="Berlin A.M."/>
            <person name="Borenstein D."/>
            <person name="Chen Z."/>
            <person name="Engels R."/>
            <person name="Freedman E."/>
            <person name="Gellesch M."/>
            <person name="Goldberg J."/>
            <person name="Griggs A."/>
            <person name="Gujja S."/>
            <person name="Heiman D.I."/>
            <person name="Hepburn T.A."/>
            <person name="Howarth C."/>
            <person name="Jen D."/>
            <person name="Larson L."/>
            <person name="Lewis B."/>
            <person name="Mehta T."/>
            <person name="Park D."/>
            <person name="Pearson M."/>
            <person name="Roberts A."/>
            <person name="Saif S."/>
            <person name="Shea T.D."/>
            <person name="Shenoy N."/>
            <person name="Sisk P."/>
            <person name="Stolte C."/>
            <person name="Sykes S.N."/>
            <person name="Walk T."/>
            <person name="White J."/>
            <person name="Yandava C."/>
            <person name="Straight P."/>
            <person name="Clardy J."/>
            <person name="Hung D."/>
            <person name="Kolter R."/>
            <person name="Mekalanos J."/>
            <person name="Walker S."/>
            <person name="Walsh C.T."/>
            <person name="Wieland B.L.C."/>
            <person name="Ilzarbe M."/>
            <person name="Galagan J."/>
            <person name="Nusbaum C."/>
            <person name="Birren B."/>
        </authorList>
    </citation>
    <scope>NUCLEOTIDE SEQUENCE [LARGE SCALE GENOMIC DNA]</scope>
    <source>
        <strain evidence="3">NRRL 15998</strain>
    </source>
</reference>
<accession>D6ACJ6</accession>
<name>D6ACJ6_STRFL</name>
<proteinExistence type="predicted"/>
<organism evidence="2 3">
    <name type="scientific">Streptomyces filamentosus NRRL 15998</name>
    <dbReference type="NCBI Taxonomy" id="457431"/>
    <lineage>
        <taxon>Bacteria</taxon>
        <taxon>Bacillati</taxon>
        <taxon>Actinomycetota</taxon>
        <taxon>Actinomycetes</taxon>
        <taxon>Kitasatosporales</taxon>
        <taxon>Streptomycetaceae</taxon>
        <taxon>Streptomyces</taxon>
    </lineage>
</organism>
<feature type="region of interest" description="Disordered" evidence="1">
    <location>
        <begin position="14"/>
        <end position="37"/>
    </location>
</feature>
<dbReference type="EMBL" id="DS999644">
    <property type="protein sequence ID" value="EFE76592.2"/>
    <property type="molecule type" value="Genomic_DNA"/>
</dbReference>
<protein>
    <submittedName>
        <fullName evidence="2">Predicted protein</fullName>
    </submittedName>
</protein>
<evidence type="ECO:0000256" key="1">
    <source>
        <dbReference type="SAM" id="MobiDB-lite"/>
    </source>
</evidence>
<reference evidence="3" key="1">
    <citation type="submission" date="2008-10" db="EMBL/GenBank/DDBJ databases">
        <authorList>
            <person name="Molnar K."/>
        </authorList>
    </citation>
    <scope>NUCLEOTIDE SEQUENCE [LARGE SCALE GENOMIC DNA]</scope>
    <source>
        <strain evidence="3">NRRL 15998</strain>
    </source>
</reference>
<sequence length="168" mass="18145">MAVLPLCRSVHRRSGGPFSGAHRMNHPTGLTDPTPLPRLADVTPLVHPKLRSVVAAPRPAQPRPLDLRVRAQRIQIDELVVDDPHQVLAHARQAALDDPETAEQLGYGATEPLPLADAAALLCALYDTEALTGMGLRLTRHTTRVSASNQQTEPVSLVRSTTPDGQED</sequence>
<dbReference type="AlphaFoldDB" id="D6ACJ6"/>
<feature type="region of interest" description="Disordered" evidence="1">
    <location>
        <begin position="144"/>
        <end position="168"/>
    </location>
</feature>
<evidence type="ECO:0000313" key="2">
    <source>
        <dbReference type="EMBL" id="EFE76592.2"/>
    </source>
</evidence>
<evidence type="ECO:0000313" key="3">
    <source>
        <dbReference type="Proteomes" id="UP000003986"/>
    </source>
</evidence>
<gene>
    <name evidence="2" type="ORF">SSGG_03959</name>
</gene>
<dbReference type="Proteomes" id="UP000003986">
    <property type="component" value="Unassembled WGS sequence"/>
</dbReference>